<evidence type="ECO:0000256" key="1">
    <source>
        <dbReference type="ARBA" id="ARBA00022450"/>
    </source>
</evidence>
<accession>A0A9X1U5M0</accession>
<dbReference type="Pfam" id="PF00550">
    <property type="entry name" value="PP-binding"/>
    <property type="match status" value="1"/>
</dbReference>
<comment type="PTM">
    <text evidence="3">4'-phosphopantetheine is transferred from CoA to a specific serine of apo-ACP by AcpS. This modification is essential for activity because fatty acids are bound in thioester linkage to the sulfhydryl of the prosthetic group.</text>
</comment>
<comment type="pathway">
    <text evidence="3">Lipid metabolism; fatty acid biosynthesis.</text>
</comment>
<dbReference type="EMBL" id="JAIRBB010000002">
    <property type="protein sequence ID" value="MCG2430332.1"/>
    <property type="molecule type" value="Genomic_DNA"/>
</dbReference>
<keyword evidence="1 3" id="KW-0596">Phosphopantetheine</keyword>
<dbReference type="Gene3D" id="1.10.1200.10">
    <property type="entry name" value="ACP-like"/>
    <property type="match status" value="1"/>
</dbReference>
<dbReference type="RefSeq" id="WP_237607032.1">
    <property type="nucleotide sequence ID" value="NZ_JAIRBB010000002.1"/>
</dbReference>
<comment type="similarity">
    <text evidence="3">Belongs to the acyl carrier protein (ACP) family.</text>
</comment>
<evidence type="ECO:0000256" key="3">
    <source>
        <dbReference type="HAMAP-Rule" id="MF_01217"/>
    </source>
</evidence>
<keyword evidence="6" id="KW-1185">Reference proteome</keyword>
<proteinExistence type="inferred from homology"/>
<dbReference type="InterPro" id="IPR036736">
    <property type="entry name" value="ACP-like_sf"/>
</dbReference>
<dbReference type="PROSITE" id="PS50075">
    <property type="entry name" value="CARRIER"/>
    <property type="match status" value="1"/>
</dbReference>
<keyword evidence="3" id="KW-0275">Fatty acid biosynthesis</keyword>
<evidence type="ECO:0000313" key="5">
    <source>
        <dbReference type="EMBL" id="MCG2430332.1"/>
    </source>
</evidence>
<feature type="modified residue" description="O-(pantetheine 4'-phosphoryl)serine" evidence="3">
    <location>
        <position position="41"/>
    </location>
</feature>
<dbReference type="InterPro" id="IPR003231">
    <property type="entry name" value="ACP"/>
</dbReference>
<dbReference type="AlphaFoldDB" id="A0A9X1U5M0"/>
<dbReference type="SUPFAM" id="SSF47336">
    <property type="entry name" value="ACP-like"/>
    <property type="match status" value="1"/>
</dbReference>
<evidence type="ECO:0000256" key="2">
    <source>
        <dbReference type="ARBA" id="ARBA00022553"/>
    </source>
</evidence>
<comment type="subcellular location">
    <subcellularLocation>
        <location evidence="3">Cytoplasm</location>
    </subcellularLocation>
</comment>
<protein>
    <recommendedName>
        <fullName evidence="3">Acyl carrier protein</fullName>
        <shortName evidence="3">ACP</shortName>
    </recommendedName>
</protein>
<keyword evidence="3" id="KW-0444">Lipid biosynthesis</keyword>
<evidence type="ECO:0000313" key="6">
    <source>
        <dbReference type="Proteomes" id="UP001139462"/>
    </source>
</evidence>
<gene>
    <name evidence="3" type="primary">acpP</name>
    <name evidence="5" type="ORF">K8344_04300</name>
</gene>
<keyword evidence="3" id="KW-0443">Lipid metabolism</keyword>
<keyword evidence="3" id="KW-0963">Cytoplasm</keyword>
<name>A0A9X1U5M0_9FLAO</name>
<sequence>MTSEEIYIKIEPIIKNYLPEDVSKMEISRESDLTKELNINSAHLIDIVLDVEDVFDIEIKNEDLEKLRNLNDVINLIKQKTD</sequence>
<dbReference type="HAMAP" id="MF_01217">
    <property type="entry name" value="Acyl_carrier"/>
    <property type="match status" value="1"/>
</dbReference>
<reference evidence="5" key="1">
    <citation type="submission" date="2021-09" db="EMBL/GenBank/DDBJ databases">
        <title>Genome of Aequorivita sp. strain F64183.</title>
        <authorList>
            <person name="Wang Y."/>
        </authorList>
    </citation>
    <scope>NUCLEOTIDE SEQUENCE</scope>
    <source>
        <strain evidence="5">F64183</strain>
    </source>
</reference>
<comment type="caution">
    <text evidence="5">The sequence shown here is derived from an EMBL/GenBank/DDBJ whole genome shotgun (WGS) entry which is preliminary data.</text>
</comment>
<dbReference type="GO" id="GO:0000036">
    <property type="term" value="F:acyl carrier activity"/>
    <property type="evidence" value="ECO:0007669"/>
    <property type="project" value="UniProtKB-UniRule"/>
</dbReference>
<comment type="function">
    <text evidence="3">Carrier of the growing fatty acid chain in fatty acid biosynthesis.</text>
</comment>
<dbReference type="Proteomes" id="UP001139462">
    <property type="component" value="Unassembled WGS sequence"/>
</dbReference>
<keyword evidence="2 3" id="KW-0597">Phosphoprotein</keyword>
<dbReference type="GO" id="GO:0005737">
    <property type="term" value="C:cytoplasm"/>
    <property type="evidence" value="ECO:0007669"/>
    <property type="project" value="UniProtKB-SubCell"/>
</dbReference>
<evidence type="ECO:0000259" key="4">
    <source>
        <dbReference type="PROSITE" id="PS50075"/>
    </source>
</evidence>
<keyword evidence="3" id="KW-0276">Fatty acid metabolism</keyword>
<organism evidence="5 6">
    <name type="scientific">Aequorivita xiaoshiensis</name>
    <dbReference type="NCBI Taxonomy" id="2874476"/>
    <lineage>
        <taxon>Bacteria</taxon>
        <taxon>Pseudomonadati</taxon>
        <taxon>Bacteroidota</taxon>
        <taxon>Flavobacteriia</taxon>
        <taxon>Flavobacteriales</taxon>
        <taxon>Flavobacteriaceae</taxon>
        <taxon>Aequorivita</taxon>
    </lineage>
</organism>
<dbReference type="InterPro" id="IPR009081">
    <property type="entry name" value="PP-bd_ACP"/>
</dbReference>
<feature type="domain" description="Carrier" evidence="4">
    <location>
        <begin position="4"/>
        <end position="81"/>
    </location>
</feature>